<evidence type="ECO:0000259" key="1">
    <source>
        <dbReference type="SMART" id="SM00587"/>
    </source>
</evidence>
<organism evidence="2">
    <name type="scientific">Clastoptera arizonana</name>
    <name type="common">Arizona spittle bug</name>
    <dbReference type="NCBI Taxonomy" id="38151"/>
    <lineage>
        <taxon>Eukaryota</taxon>
        <taxon>Metazoa</taxon>
        <taxon>Ecdysozoa</taxon>
        <taxon>Arthropoda</taxon>
        <taxon>Hexapoda</taxon>
        <taxon>Insecta</taxon>
        <taxon>Pterygota</taxon>
        <taxon>Neoptera</taxon>
        <taxon>Paraneoptera</taxon>
        <taxon>Hemiptera</taxon>
        <taxon>Auchenorrhyncha</taxon>
        <taxon>Cercopoidea</taxon>
        <taxon>Clastopteridae</taxon>
        <taxon>Clastoptera</taxon>
    </lineage>
</organism>
<dbReference type="SMART" id="SM00587">
    <property type="entry name" value="CHK"/>
    <property type="match status" value="1"/>
</dbReference>
<dbReference type="AlphaFoldDB" id="A0A1B6DMZ3"/>
<protein>
    <recommendedName>
        <fullName evidence="1">CHK kinase-like domain-containing protein</fullName>
    </recommendedName>
</protein>
<gene>
    <name evidence="2" type="ORF">g.23293</name>
</gene>
<dbReference type="PANTHER" id="PTHR11012">
    <property type="entry name" value="PROTEIN KINASE-LIKE DOMAIN-CONTAINING"/>
    <property type="match status" value="1"/>
</dbReference>
<sequence length="398" mass="45971">MKEHEIPSWLNQQYLQSILVQKIPGEVLSKYEIEPAVPGGNNNCSRMWRIKLYYNDGSSRTSIMVKAPVPDGLHKDVLDEGKFSYTEDVFYKRFIPFMTNISLNTSVLPKSYSSGVQETLVLEDLKEEGYAMCDRIKRLDFEHCRVVMESLGEFHALSVAVRKRDPDLIQDLGNTSFVRGNRSGGVFHLLRSSLVGFSELIKTWPGFERFDYISEDKVEAFFDRTADMFLPSSGLNVLCHGDLWTTNVMFKYDAAGAVIAAKFVDFQLCTLRSPATDLHFFALTSMRDDVRETKLRELHTVYLESLNKKLREFGCEERLSQKQLGEELSRTRFLGFYILCVMLPIFFRDEIHDFDIEEILKSKSEKPFLSQYSSKHYKEVAPTILKELEDVIFENLNK</sequence>
<dbReference type="Pfam" id="PF02958">
    <property type="entry name" value="EcKL"/>
    <property type="match status" value="1"/>
</dbReference>
<dbReference type="PANTHER" id="PTHR11012:SF56">
    <property type="entry name" value="CHK KINASE-LIKE DOMAIN-CONTAINING PROTEIN-RELATED"/>
    <property type="match status" value="1"/>
</dbReference>
<dbReference type="Gene3D" id="3.90.1200.10">
    <property type="match status" value="1"/>
</dbReference>
<dbReference type="SUPFAM" id="SSF56112">
    <property type="entry name" value="Protein kinase-like (PK-like)"/>
    <property type="match status" value="1"/>
</dbReference>
<dbReference type="InterPro" id="IPR015897">
    <property type="entry name" value="CHK_kinase-like"/>
</dbReference>
<dbReference type="InterPro" id="IPR011009">
    <property type="entry name" value="Kinase-like_dom_sf"/>
</dbReference>
<evidence type="ECO:0000313" key="2">
    <source>
        <dbReference type="EMBL" id="JAS27043.1"/>
    </source>
</evidence>
<feature type="domain" description="CHK kinase-like" evidence="1">
    <location>
        <begin position="120"/>
        <end position="312"/>
    </location>
</feature>
<name>A0A1B6DMZ3_9HEMI</name>
<accession>A0A1B6DMZ3</accession>
<reference evidence="2" key="1">
    <citation type="submission" date="2015-12" db="EMBL/GenBank/DDBJ databases">
        <title>De novo transcriptome assembly of four potential Pierce s Disease insect vectors from Arizona vineyards.</title>
        <authorList>
            <person name="Tassone E.E."/>
        </authorList>
    </citation>
    <scope>NUCLEOTIDE SEQUENCE</scope>
</reference>
<dbReference type="InterPro" id="IPR004119">
    <property type="entry name" value="EcKL"/>
</dbReference>
<proteinExistence type="predicted"/>
<dbReference type="EMBL" id="GEDC01010255">
    <property type="protein sequence ID" value="JAS27043.1"/>
    <property type="molecule type" value="Transcribed_RNA"/>
</dbReference>